<reference evidence="6 7" key="1">
    <citation type="journal article" date="2013" name="Proc. Natl. Acad. Sci. U.S.A.">
        <title>Candidate phylum TM6 genome recovered from a hospital sink biofilm provides genomic insights into this uncultivated phylum.</title>
        <authorList>
            <person name="McLean J.S."/>
            <person name="Lombardo M.J."/>
            <person name="Badger J.H."/>
            <person name="Edlund A."/>
            <person name="Novotny M."/>
            <person name="Yee-Greenbaum J."/>
            <person name="Vyahhi N."/>
            <person name="Hall A.P."/>
            <person name="Yang Y."/>
            <person name="Dupont C.L."/>
            <person name="Ziegler M.G."/>
            <person name="Chitsaz H."/>
            <person name="Allen A.E."/>
            <person name="Yooseph S."/>
            <person name="Tesler G."/>
            <person name="Pevzner P.A."/>
            <person name="Friedman R.M."/>
            <person name="Nealson K.H."/>
            <person name="Venter J.C."/>
            <person name="Lasken R.S."/>
        </authorList>
    </citation>
    <scope>NUCLEOTIDE SEQUENCE [LARGE SCALE GENOMIC DNA]</scope>
    <source>
        <strain evidence="6 7">TM6SC1</strain>
    </source>
</reference>
<comment type="caution">
    <text evidence="6">The sequence shown here is derived from an EMBL/GenBank/DDBJ whole genome shotgun (WGS) entry which is preliminary data.</text>
</comment>
<keyword evidence="4 5" id="KW-0472">Membrane</keyword>
<accession>A0A0D2K4V6</accession>
<keyword evidence="7" id="KW-1185">Reference proteome</keyword>
<organism evidence="6 7">
    <name type="scientific">candidate division TM6 bacterium JCVI TM6SC1</name>
    <dbReference type="NCBI Taxonomy" id="1306947"/>
    <lineage>
        <taxon>Bacteria</taxon>
        <taxon>Candidatus Babelota</taxon>
        <taxon>Vermiphilus</taxon>
    </lineage>
</organism>
<dbReference type="HAMAP" id="MF_01361">
    <property type="entry name" value="UPF0391"/>
    <property type="match status" value="1"/>
</dbReference>
<gene>
    <name evidence="6" type="ORF">J120_02815</name>
</gene>
<dbReference type="AlphaFoldDB" id="A0A0D2K4V6"/>
<sequence>MLLDWVVIFLVLALVSGLFGFTGVSAQFASMGKILFVIFLVLFVVSLVMRMMGRRPPTV</sequence>
<keyword evidence="3 5" id="KW-1133">Transmembrane helix</keyword>
<evidence type="ECO:0000256" key="5">
    <source>
        <dbReference type="SAM" id="Phobius"/>
    </source>
</evidence>
<evidence type="ECO:0000256" key="3">
    <source>
        <dbReference type="ARBA" id="ARBA00022989"/>
    </source>
</evidence>
<dbReference type="Pfam" id="PF07043">
    <property type="entry name" value="DUF1328"/>
    <property type="match status" value="1"/>
</dbReference>
<dbReference type="PIRSF" id="PIRSF036466">
    <property type="entry name" value="UCP036466"/>
    <property type="match status" value="1"/>
</dbReference>
<evidence type="ECO:0000256" key="1">
    <source>
        <dbReference type="ARBA" id="ARBA00022475"/>
    </source>
</evidence>
<evidence type="ECO:0000256" key="4">
    <source>
        <dbReference type="ARBA" id="ARBA00023136"/>
    </source>
</evidence>
<evidence type="ECO:0000256" key="2">
    <source>
        <dbReference type="ARBA" id="ARBA00022692"/>
    </source>
</evidence>
<dbReference type="InterPro" id="IPR009760">
    <property type="entry name" value="DUF1328"/>
</dbReference>
<dbReference type="EMBL" id="ARQD01000002">
    <property type="protein sequence ID" value="KIX85232.1"/>
    <property type="molecule type" value="Genomic_DNA"/>
</dbReference>
<feature type="transmembrane region" description="Helical" evidence="5">
    <location>
        <begin position="36"/>
        <end position="53"/>
    </location>
</feature>
<dbReference type="GO" id="GO:0005886">
    <property type="term" value="C:plasma membrane"/>
    <property type="evidence" value="ECO:0007669"/>
    <property type="project" value="InterPro"/>
</dbReference>
<keyword evidence="2 5" id="KW-0812">Transmembrane</keyword>
<dbReference type="NCBIfam" id="NF010229">
    <property type="entry name" value="PRK13682.1-4"/>
    <property type="match status" value="1"/>
</dbReference>
<keyword evidence="1" id="KW-1003">Cell membrane</keyword>
<dbReference type="eggNOG" id="COG5487">
    <property type="taxonomic scope" value="Bacteria"/>
</dbReference>
<protein>
    <submittedName>
        <fullName evidence="6">Membrane protein</fullName>
    </submittedName>
</protein>
<dbReference type="Proteomes" id="UP000032214">
    <property type="component" value="Unassembled WGS sequence"/>
</dbReference>
<name>A0A0D2K4V6_9BACT</name>
<evidence type="ECO:0000313" key="6">
    <source>
        <dbReference type="EMBL" id="KIX85232.1"/>
    </source>
</evidence>
<evidence type="ECO:0000313" key="7">
    <source>
        <dbReference type="Proteomes" id="UP000032214"/>
    </source>
</evidence>
<proteinExistence type="inferred from homology"/>